<organism evidence="8 9">
    <name type="scientific">Galbibacter pacificus</name>
    <dbReference type="NCBI Taxonomy" id="2996052"/>
    <lineage>
        <taxon>Bacteria</taxon>
        <taxon>Pseudomonadati</taxon>
        <taxon>Bacteroidota</taxon>
        <taxon>Flavobacteriia</taxon>
        <taxon>Flavobacteriales</taxon>
        <taxon>Flavobacteriaceae</taxon>
        <taxon>Galbibacter</taxon>
    </lineage>
</organism>
<dbReference type="Proteomes" id="UP001153642">
    <property type="component" value="Unassembled WGS sequence"/>
</dbReference>
<accession>A0ABT6FT17</accession>
<dbReference type="EMBL" id="JAPMUA010000003">
    <property type="protein sequence ID" value="MDG3586252.1"/>
    <property type="molecule type" value="Genomic_DNA"/>
</dbReference>
<feature type="modified residue" description="4-aspartylphosphate" evidence="4">
    <location>
        <position position="52"/>
    </location>
</feature>
<feature type="domain" description="Response regulatory" evidence="6">
    <location>
        <begin position="3"/>
        <end position="117"/>
    </location>
</feature>
<evidence type="ECO:0000256" key="4">
    <source>
        <dbReference type="PROSITE-ProRule" id="PRU00169"/>
    </source>
</evidence>
<proteinExistence type="predicted"/>
<dbReference type="PROSITE" id="PS50110">
    <property type="entry name" value="RESPONSE_REGULATORY"/>
    <property type="match status" value="1"/>
</dbReference>
<name>A0ABT6FT17_9FLAO</name>
<dbReference type="InterPro" id="IPR001789">
    <property type="entry name" value="Sig_transdc_resp-reg_receiver"/>
</dbReference>
<dbReference type="SUPFAM" id="SSF52172">
    <property type="entry name" value="CheY-like"/>
    <property type="match status" value="1"/>
</dbReference>
<dbReference type="InterPro" id="IPR011006">
    <property type="entry name" value="CheY-like_superfamily"/>
</dbReference>
<keyword evidence="1 4" id="KW-0597">Phosphoprotein</keyword>
<evidence type="ECO:0000256" key="3">
    <source>
        <dbReference type="ARBA" id="ARBA00023125"/>
    </source>
</evidence>
<evidence type="ECO:0000259" key="6">
    <source>
        <dbReference type="PROSITE" id="PS50110"/>
    </source>
</evidence>
<dbReference type="CDD" id="cd17574">
    <property type="entry name" value="REC_OmpR"/>
    <property type="match status" value="1"/>
</dbReference>
<evidence type="ECO:0000313" key="9">
    <source>
        <dbReference type="Proteomes" id="UP001153642"/>
    </source>
</evidence>
<gene>
    <name evidence="8" type="ORF">OSR52_10255</name>
</gene>
<dbReference type="Pfam" id="PF00072">
    <property type="entry name" value="Response_reg"/>
    <property type="match status" value="1"/>
</dbReference>
<dbReference type="InterPro" id="IPR039420">
    <property type="entry name" value="WalR-like"/>
</dbReference>
<dbReference type="CDD" id="cd00383">
    <property type="entry name" value="trans_reg_C"/>
    <property type="match status" value="1"/>
</dbReference>
<evidence type="ECO:0000259" key="7">
    <source>
        <dbReference type="PROSITE" id="PS51755"/>
    </source>
</evidence>
<dbReference type="SMART" id="SM00862">
    <property type="entry name" value="Trans_reg_C"/>
    <property type="match status" value="1"/>
</dbReference>
<keyword evidence="3 5" id="KW-0238">DNA-binding</keyword>
<evidence type="ECO:0000256" key="1">
    <source>
        <dbReference type="ARBA" id="ARBA00022553"/>
    </source>
</evidence>
<keyword evidence="2" id="KW-0902">Two-component regulatory system</keyword>
<comment type="caution">
    <text evidence="8">The sequence shown here is derived from an EMBL/GenBank/DDBJ whole genome shotgun (WGS) entry which is preliminary data.</text>
</comment>
<dbReference type="Pfam" id="PF00486">
    <property type="entry name" value="Trans_reg_C"/>
    <property type="match status" value="1"/>
</dbReference>
<feature type="domain" description="OmpR/PhoB-type" evidence="7">
    <location>
        <begin position="128"/>
        <end position="225"/>
    </location>
</feature>
<dbReference type="Gene3D" id="1.10.10.10">
    <property type="entry name" value="Winged helix-like DNA-binding domain superfamily/Winged helix DNA-binding domain"/>
    <property type="match status" value="1"/>
</dbReference>
<evidence type="ECO:0000256" key="2">
    <source>
        <dbReference type="ARBA" id="ARBA00023012"/>
    </source>
</evidence>
<dbReference type="RefSeq" id="WP_277899840.1">
    <property type="nucleotide sequence ID" value="NZ_JAPMUA010000003.1"/>
</dbReference>
<evidence type="ECO:0000313" key="8">
    <source>
        <dbReference type="EMBL" id="MDG3586252.1"/>
    </source>
</evidence>
<sequence length="226" mass="26373">MIKVLIVEDDLDLGDLLKQYLELNKFKVQRVFNGIEAREALKESTFSILVLDVMMPEEDGFTLAQKLQLQYPGLPFLFVTARKMKEDILTGLKLGADDYILKPFDADELILRIKNILKRKPLISEIKAEVYTIGKYTFEPKNLLLKTSDSEKTLTEKEAQLLNFLYQNKKQVIRREDILNHLWEETDFFSGRSLDVFISRLRKYLSADRSIQIESLRGIGFRFLTE</sequence>
<dbReference type="PANTHER" id="PTHR48111">
    <property type="entry name" value="REGULATOR OF RPOS"/>
    <property type="match status" value="1"/>
</dbReference>
<keyword evidence="9" id="KW-1185">Reference proteome</keyword>
<dbReference type="PROSITE" id="PS51755">
    <property type="entry name" value="OMPR_PHOB"/>
    <property type="match status" value="1"/>
</dbReference>
<feature type="DNA-binding region" description="OmpR/PhoB-type" evidence="5">
    <location>
        <begin position="128"/>
        <end position="225"/>
    </location>
</feature>
<dbReference type="SMART" id="SM00448">
    <property type="entry name" value="REC"/>
    <property type="match status" value="1"/>
</dbReference>
<dbReference type="InterPro" id="IPR001867">
    <property type="entry name" value="OmpR/PhoB-type_DNA-bd"/>
</dbReference>
<reference evidence="8" key="1">
    <citation type="submission" date="2022-11" db="EMBL/GenBank/DDBJ databases">
        <title>High-quality draft genome sequence of Galbibacter sp. strain CMA-7.</title>
        <authorList>
            <person name="Wei L."/>
            <person name="Dong C."/>
            <person name="Shao Z."/>
        </authorList>
    </citation>
    <scope>NUCLEOTIDE SEQUENCE</scope>
    <source>
        <strain evidence="8">CMA-7</strain>
    </source>
</reference>
<dbReference type="Gene3D" id="3.40.50.2300">
    <property type="match status" value="1"/>
</dbReference>
<dbReference type="PANTHER" id="PTHR48111:SF40">
    <property type="entry name" value="PHOSPHATE REGULON TRANSCRIPTIONAL REGULATORY PROTEIN PHOB"/>
    <property type="match status" value="1"/>
</dbReference>
<evidence type="ECO:0000256" key="5">
    <source>
        <dbReference type="PROSITE-ProRule" id="PRU01091"/>
    </source>
</evidence>
<dbReference type="InterPro" id="IPR036388">
    <property type="entry name" value="WH-like_DNA-bd_sf"/>
</dbReference>
<protein>
    <submittedName>
        <fullName evidence="8">Response regulator transcription factor</fullName>
    </submittedName>
</protein>